<dbReference type="SUPFAM" id="SSF46894">
    <property type="entry name" value="C-terminal effector domain of the bipartite response regulators"/>
    <property type="match status" value="1"/>
</dbReference>
<protein>
    <submittedName>
        <fullName evidence="5">LuxR family transcriptional regulator</fullName>
    </submittedName>
</protein>
<dbReference type="AlphaFoldDB" id="A0A102KA83"/>
<dbReference type="PANTHER" id="PTHR43214:SF41">
    <property type="entry name" value="NITRATE_NITRITE RESPONSE REGULATOR PROTEIN NARP"/>
    <property type="match status" value="1"/>
</dbReference>
<dbReference type="PROSITE" id="PS50043">
    <property type="entry name" value="HTH_LUXR_2"/>
    <property type="match status" value="1"/>
</dbReference>
<evidence type="ECO:0000313" key="5">
    <source>
        <dbReference type="EMBL" id="KUZ88124.1"/>
    </source>
</evidence>
<dbReference type="Pfam" id="PF00196">
    <property type="entry name" value="GerE"/>
    <property type="match status" value="1"/>
</dbReference>
<dbReference type="Pfam" id="PF00072">
    <property type="entry name" value="Response_reg"/>
    <property type="match status" value="1"/>
</dbReference>
<dbReference type="InterPro" id="IPR000792">
    <property type="entry name" value="Tscrpt_reg_LuxR_C"/>
</dbReference>
<evidence type="ECO:0000256" key="2">
    <source>
        <dbReference type="ARBA" id="ARBA00023015"/>
    </source>
</evidence>
<dbReference type="EMBL" id="LOTN01000038">
    <property type="protein sequence ID" value="KUZ88124.1"/>
    <property type="molecule type" value="Genomic_DNA"/>
</dbReference>
<dbReference type="Gene3D" id="3.40.50.2300">
    <property type="match status" value="1"/>
</dbReference>
<evidence type="ECO:0000256" key="3">
    <source>
        <dbReference type="ARBA" id="ARBA00023125"/>
    </source>
</evidence>
<dbReference type="Proteomes" id="UP000065521">
    <property type="component" value="Unassembled WGS sequence"/>
</dbReference>
<evidence type="ECO:0000256" key="1">
    <source>
        <dbReference type="ARBA" id="ARBA00022553"/>
    </source>
</evidence>
<dbReference type="InterPro" id="IPR011006">
    <property type="entry name" value="CheY-like_superfamily"/>
</dbReference>
<dbReference type="PRINTS" id="PR00038">
    <property type="entry name" value="HTHLUXR"/>
</dbReference>
<keyword evidence="2" id="KW-0805">Transcription regulation</keyword>
<dbReference type="PROSITE" id="PS00622">
    <property type="entry name" value="HTH_LUXR_1"/>
    <property type="match status" value="1"/>
</dbReference>
<dbReference type="InterPro" id="IPR001789">
    <property type="entry name" value="Sig_transdc_resp-reg_receiver"/>
</dbReference>
<evidence type="ECO:0000256" key="4">
    <source>
        <dbReference type="ARBA" id="ARBA00023163"/>
    </source>
</evidence>
<dbReference type="SMART" id="SM00421">
    <property type="entry name" value="HTH_LUXR"/>
    <property type="match status" value="1"/>
</dbReference>
<dbReference type="CDD" id="cd17535">
    <property type="entry name" value="REC_NarL-like"/>
    <property type="match status" value="1"/>
</dbReference>
<comment type="caution">
    <text evidence="5">The sequence shown here is derived from an EMBL/GenBank/DDBJ whole genome shotgun (WGS) entry which is preliminary data.</text>
</comment>
<dbReference type="GO" id="GO:0006355">
    <property type="term" value="P:regulation of DNA-templated transcription"/>
    <property type="evidence" value="ECO:0007669"/>
    <property type="project" value="InterPro"/>
</dbReference>
<dbReference type="RefSeq" id="WP_059610629.1">
    <property type="nucleotide sequence ID" value="NZ_CABVPQ010000008.1"/>
</dbReference>
<keyword evidence="3" id="KW-0238">DNA-binding</keyword>
<organism evidence="5 6">
    <name type="scientific">Burkholderia ubonensis</name>
    <dbReference type="NCBI Taxonomy" id="101571"/>
    <lineage>
        <taxon>Bacteria</taxon>
        <taxon>Pseudomonadati</taxon>
        <taxon>Pseudomonadota</taxon>
        <taxon>Betaproteobacteria</taxon>
        <taxon>Burkholderiales</taxon>
        <taxon>Burkholderiaceae</taxon>
        <taxon>Burkholderia</taxon>
        <taxon>Burkholderia cepacia complex</taxon>
    </lineage>
</organism>
<dbReference type="SUPFAM" id="SSF52172">
    <property type="entry name" value="CheY-like"/>
    <property type="match status" value="1"/>
</dbReference>
<accession>A0A102KA83</accession>
<dbReference type="InterPro" id="IPR039420">
    <property type="entry name" value="WalR-like"/>
</dbReference>
<dbReference type="CDD" id="cd06170">
    <property type="entry name" value="LuxR_C_like"/>
    <property type="match status" value="1"/>
</dbReference>
<evidence type="ECO:0000313" key="6">
    <source>
        <dbReference type="Proteomes" id="UP000065521"/>
    </source>
</evidence>
<proteinExistence type="predicted"/>
<dbReference type="PANTHER" id="PTHR43214">
    <property type="entry name" value="TWO-COMPONENT RESPONSE REGULATOR"/>
    <property type="match status" value="1"/>
</dbReference>
<dbReference type="InterPro" id="IPR016032">
    <property type="entry name" value="Sig_transdc_resp-reg_C-effctor"/>
</dbReference>
<dbReference type="InterPro" id="IPR058245">
    <property type="entry name" value="NreC/VraR/RcsB-like_REC"/>
</dbReference>
<dbReference type="GO" id="GO:0003677">
    <property type="term" value="F:DNA binding"/>
    <property type="evidence" value="ECO:0007669"/>
    <property type="project" value="UniProtKB-KW"/>
</dbReference>
<dbReference type="SMART" id="SM00448">
    <property type="entry name" value="REC"/>
    <property type="match status" value="1"/>
</dbReference>
<gene>
    <name evidence="5" type="ORF">WI38_20885</name>
</gene>
<sequence length="227" mass="24351">MSAPDTPARLPADSVAQPVAQPVARLLLVDDHPLVRDGLRMRLEAADLSVVGEAGNADEALALAESLEPDLALMDVGMNGMNGIALAGVFHERFPGIRVLMLSMHDNVEYVTQAVRAGASGYLLKDSPASEIVRAIGAVLAGHTFFSEGLAARMIHASAAASPLDRLTPRERDILDALAEGLSSKQIAQQTGLSVRTVETHRLNLKRKLDIEGQAELIKFAVEHRRR</sequence>
<reference evidence="5 6" key="1">
    <citation type="submission" date="2015-11" db="EMBL/GenBank/DDBJ databases">
        <title>Expanding the genomic diversity of Burkholderia species for the development of highly accurate diagnostics.</title>
        <authorList>
            <person name="Sahl J."/>
            <person name="Keim P."/>
            <person name="Wagner D."/>
        </authorList>
    </citation>
    <scope>NUCLEOTIDE SEQUENCE [LARGE SCALE GENOMIC DNA]</scope>
    <source>
        <strain evidence="5 6">RF32-BP4</strain>
    </source>
</reference>
<dbReference type="PROSITE" id="PS50110">
    <property type="entry name" value="RESPONSE_REGULATORY"/>
    <property type="match status" value="1"/>
</dbReference>
<keyword evidence="4" id="KW-0804">Transcription</keyword>
<dbReference type="GO" id="GO:0000160">
    <property type="term" value="P:phosphorelay signal transduction system"/>
    <property type="evidence" value="ECO:0007669"/>
    <property type="project" value="InterPro"/>
</dbReference>
<name>A0A102KA83_9BURK</name>
<keyword evidence="1" id="KW-0597">Phosphoprotein</keyword>